<comment type="caution">
    <text evidence="9">The sequence shown here is derived from an EMBL/GenBank/DDBJ whole genome shotgun (WGS) entry which is preliminary data.</text>
</comment>
<keyword evidence="3" id="KW-0813">Transport</keyword>
<keyword evidence="10" id="KW-1185">Reference proteome</keyword>
<protein>
    <recommendedName>
        <fullName evidence="8">Probable membrane transporter protein</fullName>
    </recommendedName>
</protein>
<evidence type="ECO:0000256" key="6">
    <source>
        <dbReference type="ARBA" id="ARBA00022989"/>
    </source>
</evidence>
<feature type="transmembrane region" description="Helical" evidence="8">
    <location>
        <begin position="163"/>
        <end position="182"/>
    </location>
</feature>
<organism evidence="9 10">
    <name type="scientific">Virgibacillus natechei</name>
    <dbReference type="NCBI Taxonomy" id="1216297"/>
    <lineage>
        <taxon>Bacteria</taxon>
        <taxon>Bacillati</taxon>
        <taxon>Bacillota</taxon>
        <taxon>Bacilli</taxon>
        <taxon>Bacillales</taxon>
        <taxon>Bacillaceae</taxon>
        <taxon>Virgibacillus</taxon>
    </lineage>
</organism>
<keyword evidence="7 8" id="KW-0472">Membrane</keyword>
<feature type="transmembrane region" description="Helical" evidence="8">
    <location>
        <begin position="217"/>
        <end position="235"/>
    </location>
</feature>
<keyword evidence="4 8" id="KW-1003">Cell membrane</keyword>
<dbReference type="InterPro" id="IPR052017">
    <property type="entry name" value="TSUP"/>
</dbReference>
<dbReference type="PANTHER" id="PTHR30269">
    <property type="entry name" value="TRANSMEMBRANE PROTEIN YFCA"/>
    <property type="match status" value="1"/>
</dbReference>
<feature type="transmembrane region" description="Helical" evidence="8">
    <location>
        <begin position="73"/>
        <end position="90"/>
    </location>
</feature>
<evidence type="ECO:0000256" key="1">
    <source>
        <dbReference type="ARBA" id="ARBA00004651"/>
    </source>
</evidence>
<evidence type="ECO:0000256" key="4">
    <source>
        <dbReference type="ARBA" id="ARBA00022475"/>
    </source>
</evidence>
<accession>A0ABS4IJ71</accession>
<dbReference type="PANTHER" id="PTHR30269:SF37">
    <property type="entry name" value="MEMBRANE TRANSPORTER PROTEIN"/>
    <property type="match status" value="1"/>
</dbReference>
<keyword evidence="6 8" id="KW-1133">Transmembrane helix</keyword>
<dbReference type="Proteomes" id="UP001519345">
    <property type="component" value="Unassembled WGS sequence"/>
</dbReference>
<gene>
    <name evidence="9" type="ORF">J2Z83_003103</name>
</gene>
<feature type="transmembrane region" description="Helical" evidence="8">
    <location>
        <begin position="96"/>
        <end position="115"/>
    </location>
</feature>
<sequence>MDSFLLFSFIILIASILQTSTGFGFSIVATPFLLLLFDPREAVQINLILSLVISCSLIMKIRKDIDVGMVKRLVHGSIVGLPIGIVVFLVMDMTLLKLGVGVLILLLSLLLVLNFRIAQTMRRDVTIGGVAGGLTTSIGMPGPPVLLYFSGTNTTKEKLRGTILAFYLFVYFVSLLIQVSFAGTSKEIWLSSVAGLPLVIIGLVLGQVMFKRINQRFFRLLTYVLLFFSGIYLLIQQI</sequence>
<comment type="similarity">
    <text evidence="2 8">Belongs to the 4-toluene sulfonate uptake permease (TSUP) (TC 2.A.102) family.</text>
</comment>
<evidence type="ECO:0000256" key="2">
    <source>
        <dbReference type="ARBA" id="ARBA00009142"/>
    </source>
</evidence>
<feature type="transmembrane region" description="Helical" evidence="8">
    <location>
        <begin position="43"/>
        <end position="61"/>
    </location>
</feature>
<dbReference type="InterPro" id="IPR002781">
    <property type="entry name" value="TM_pro_TauE-like"/>
</dbReference>
<evidence type="ECO:0000313" key="10">
    <source>
        <dbReference type="Proteomes" id="UP001519345"/>
    </source>
</evidence>
<evidence type="ECO:0000256" key="8">
    <source>
        <dbReference type="RuleBase" id="RU363041"/>
    </source>
</evidence>
<dbReference type="RefSeq" id="WP_209464050.1">
    <property type="nucleotide sequence ID" value="NZ_CP110224.1"/>
</dbReference>
<comment type="subcellular location">
    <subcellularLocation>
        <location evidence="1 8">Cell membrane</location>
        <topology evidence="1 8">Multi-pass membrane protein</topology>
    </subcellularLocation>
</comment>
<proteinExistence type="inferred from homology"/>
<feature type="transmembrane region" description="Helical" evidence="8">
    <location>
        <begin position="188"/>
        <end position="210"/>
    </location>
</feature>
<reference evidence="9 10" key="1">
    <citation type="submission" date="2021-03" db="EMBL/GenBank/DDBJ databases">
        <title>Genomic Encyclopedia of Type Strains, Phase IV (KMG-IV): sequencing the most valuable type-strain genomes for metagenomic binning, comparative biology and taxonomic classification.</title>
        <authorList>
            <person name="Goeker M."/>
        </authorList>
    </citation>
    <scope>NUCLEOTIDE SEQUENCE [LARGE SCALE GENOMIC DNA]</scope>
    <source>
        <strain evidence="9 10">DSM 25609</strain>
    </source>
</reference>
<evidence type="ECO:0000256" key="7">
    <source>
        <dbReference type="ARBA" id="ARBA00023136"/>
    </source>
</evidence>
<dbReference type="EMBL" id="JAGGKX010000019">
    <property type="protein sequence ID" value="MBP1970966.1"/>
    <property type="molecule type" value="Genomic_DNA"/>
</dbReference>
<dbReference type="Pfam" id="PF01925">
    <property type="entry name" value="TauE"/>
    <property type="match status" value="1"/>
</dbReference>
<name>A0ABS4IJ71_9BACI</name>
<evidence type="ECO:0000313" key="9">
    <source>
        <dbReference type="EMBL" id="MBP1970966.1"/>
    </source>
</evidence>
<evidence type="ECO:0000256" key="3">
    <source>
        <dbReference type="ARBA" id="ARBA00022448"/>
    </source>
</evidence>
<evidence type="ECO:0000256" key="5">
    <source>
        <dbReference type="ARBA" id="ARBA00022692"/>
    </source>
</evidence>
<keyword evidence="5 8" id="KW-0812">Transmembrane</keyword>